<protein>
    <recommendedName>
        <fullName evidence="9">NADH:quinone oxidoreductase/Mrp antiporter transmembrane domain-containing protein</fullName>
    </recommendedName>
</protein>
<sequence length="485" mass="50187">MTAALAGVLVYLACGVAGILGAGRLTALFAIVVAWVSLLFWAPGFPVGLVGGPPWGIPVAGDTLALALWVLAPLIHATAAWHERHRSTTFHGLVTLLVGTCLATVLSRDLFNLYVLLDLGSLLAVVLIAYDRRSQAVWAGFRYLLLSALGMLLYLFGVGLVYADLGTLSLVQIAEIAPSLSRPPLAVGASLLVVGAAVKAGVFLIGFWLPGAYRLAPVGVVTLLAGLAGKTGIVALARLSEALPVGPVVAVLGVVTGFGGLIYALWERDLMRFLAYHILSQYGYMLVGFGLGGAAFTGAIYYTLAHCLFKGLLFYAAGSGIEAVGIREIPNLAGRLPRSAAGGLALGALSIAGIPPLAGFVAKEFLGTLVPGGYGWALTLLGVGTAASFSKLLPLLRPTSEHGEWGGVVLLSMGVVGFSVWGAASLPGLLTPIVWAKALAAVAAGFALYHLVRRVQVPLPQVRVHHMSLAMLMVTAVLAAVHLVS</sequence>
<feature type="transmembrane region" description="Helical" evidence="8">
    <location>
        <begin position="28"/>
        <end position="49"/>
    </location>
</feature>
<organism evidence="10 11">
    <name type="scientific">Bipolaricaulis sibiricus</name>
    <dbReference type="NCBI Taxonomy" id="2501609"/>
    <lineage>
        <taxon>Bacteria</taxon>
        <taxon>Candidatus Bipolaricaulota</taxon>
        <taxon>Candidatus Bipolaricaulia</taxon>
        <taxon>Candidatus Bipolaricaulales</taxon>
        <taxon>Candidatus Bipolaricaulaceae</taxon>
        <taxon>Candidatus Bipolaricaulis</taxon>
    </lineage>
</organism>
<feature type="transmembrane region" description="Helical" evidence="8">
    <location>
        <begin position="374"/>
        <end position="393"/>
    </location>
</feature>
<feature type="transmembrane region" description="Helical" evidence="8">
    <location>
        <begin position="405"/>
        <end position="424"/>
    </location>
</feature>
<dbReference type="PANTHER" id="PTHR42703">
    <property type="entry name" value="NADH DEHYDROGENASE"/>
    <property type="match status" value="1"/>
</dbReference>
<dbReference type="KEGG" id="bih:BIP78_0349"/>
<evidence type="ECO:0000259" key="9">
    <source>
        <dbReference type="Pfam" id="PF00361"/>
    </source>
</evidence>
<dbReference type="Proteomes" id="UP000287233">
    <property type="component" value="Chromosome"/>
</dbReference>
<feature type="transmembrane region" description="Helical" evidence="8">
    <location>
        <begin position="216"/>
        <end position="239"/>
    </location>
</feature>
<dbReference type="GO" id="GO:0008137">
    <property type="term" value="F:NADH dehydrogenase (ubiquinone) activity"/>
    <property type="evidence" value="ECO:0007669"/>
    <property type="project" value="InterPro"/>
</dbReference>
<dbReference type="AlphaFoldDB" id="A0A410FSQ4"/>
<keyword evidence="5 8" id="KW-1133">Transmembrane helix</keyword>
<feature type="transmembrane region" description="Helical" evidence="8">
    <location>
        <begin position="113"/>
        <end position="131"/>
    </location>
</feature>
<feature type="transmembrane region" description="Helical" evidence="8">
    <location>
        <begin position="245"/>
        <end position="266"/>
    </location>
</feature>
<feature type="transmembrane region" description="Helical" evidence="8">
    <location>
        <begin position="464"/>
        <end position="484"/>
    </location>
</feature>
<gene>
    <name evidence="10" type="ORF">BIP78_0349</name>
</gene>
<dbReference type="InterPro" id="IPR050586">
    <property type="entry name" value="CPA3_Na-H_Antiporter_D"/>
</dbReference>
<name>A0A410FSQ4_BIPS1</name>
<evidence type="ECO:0000256" key="5">
    <source>
        <dbReference type="ARBA" id="ARBA00022989"/>
    </source>
</evidence>
<evidence type="ECO:0000256" key="8">
    <source>
        <dbReference type="SAM" id="Phobius"/>
    </source>
</evidence>
<feature type="transmembrane region" description="Helical" evidence="8">
    <location>
        <begin position="430"/>
        <end position="452"/>
    </location>
</feature>
<feature type="transmembrane region" description="Helical" evidence="8">
    <location>
        <begin position="185"/>
        <end position="209"/>
    </location>
</feature>
<evidence type="ECO:0000313" key="10">
    <source>
        <dbReference type="EMBL" id="QAA76115.1"/>
    </source>
</evidence>
<feature type="transmembrane region" description="Helical" evidence="8">
    <location>
        <begin position="89"/>
        <end position="107"/>
    </location>
</feature>
<reference evidence="11" key="1">
    <citation type="submission" date="2018-12" db="EMBL/GenBank/DDBJ databases">
        <title>Complete genome sequence of an uncultured bacterium of the candidate phylum Bipolaricaulota.</title>
        <authorList>
            <person name="Kadnikov V.V."/>
            <person name="Mardanov A.V."/>
            <person name="Beletsky A.V."/>
            <person name="Frank Y.A."/>
            <person name="Karnachuk O.V."/>
            <person name="Ravin N.V."/>
        </authorList>
    </citation>
    <scope>NUCLEOTIDE SEQUENCE [LARGE SCALE GENOMIC DNA]</scope>
</reference>
<evidence type="ECO:0000256" key="2">
    <source>
        <dbReference type="ARBA" id="ARBA00005346"/>
    </source>
</evidence>
<proteinExistence type="inferred from homology"/>
<feature type="transmembrane region" description="Helical" evidence="8">
    <location>
        <begin position="55"/>
        <end position="77"/>
    </location>
</feature>
<comment type="subcellular location">
    <subcellularLocation>
        <location evidence="1">Cell membrane</location>
        <topology evidence="1">Multi-pass membrane protein</topology>
    </subcellularLocation>
    <subcellularLocation>
        <location evidence="7">Membrane</location>
        <topology evidence="7">Multi-pass membrane protein</topology>
    </subcellularLocation>
</comment>
<dbReference type="PANTHER" id="PTHR42703:SF1">
    <property type="entry name" value="NA(+)_H(+) ANTIPORTER SUBUNIT D1"/>
    <property type="match status" value="1"/>
</dbReference>
<evidence type="ECO:0000313" key="11">
    <source>
        <dbReference type="Proteomes" id="UP000287233"/>
    </source>
</evidence>
<keyword evidence="4 7" id="KW-0812">Transmembrane</keyword>
<keyword evidence="6 8" id="KW-0472">Membrane</keyword>
<dbReference type="Pfam" id="PF00361">
    <property type="entry name" value="Proton_antipo_M"/>
    <property type="match status" value="1"/>
</dbReference>
<dbReference type="GO" id="GO:0005886">
    <property type="term" value="C:plasma membrane"/>
    <property type="evidence" value="ECO:0007669"/>
    <property type="project" value="UniProtKB-SubCell"/>
</dbReference>
<accession>A0A410FSQ4</accession>
<dbReference type="EMBL" id="CP034928">
    <property type="protein sequence ID" value="QAA76115.1"/>
    <property type="molecule type" value="Genomic_DNA"/>
</dbReference>
<evidence type="ECO:0000256" key="1">
    <source>
        <dbReference type="ARBA" id="ARBA00004651"/>
    </source>
</evidence>
<dbReference type="GO" id="GO:0042773">
    <property type="term" value="P:ATP synthesis coupled electron transport"/>
    <property type="evidence" value="ECO:0007669"/>
    <property type="project" value="InterPro"/>
</dbReference>
<dbReference type="PRINTS" id="PR01437">
    <property type="entry name" value="NUOXDRDTASE4"/>
</dbReference>
<dbReference type="InterPro" id="IPR003918">
    <property type="entry name" value="NADH_UbQ_OxRdtase"/>
</dbReference>
<feature type="transmembrane region" description="Helical" evidence="8">
    <location>
        <begin position="6"/>
        <end position="23"/>
    </location>
</feature>
<evidence type="ECO:0000256" key="4">
    <source>
        <dbReference type="ARBA" id="ARBA00022692"/>
    </source>
</evidence>
<dbReference type="InterPro" id="IPR001750">
    <property type="entry name" value="ND/Mrp_TM"/>
</dbReference>
<feature type="transmembrane region" description="Helical" evidence="8">
    <location>
        <begin position="143"/>
        <end position="165"/>
    </location>
</feature>
<evidence type="ECO:0000256" key="7">
    <source>
        <dbReference type="RuleBase" id="RU000320"/>
    </source>
</evidence>
<keyword evidence="3" id="KW-1003">Cell membrane</keyword>
<evidence type="ECO:0000256" key="3">
    <source>
        <dbReference type="ARBA" id="ARBA00022475"/>
    </source>
</evidence>
<feature type="transmembrane region" description="Helical" evidence="8">
    <location>
        <begin position="339"/>
        <end position="362"/>
    </location>
</feature>
<comment type="similarity">
    <text evidence="2">Belongs to the CPA3 antiporters (TC 2.A.63) subunit D family.</text>
</comment>
<feature type="domain" description="NADH:quinone oxidoreductase/Mrp antiporter transmembrane" evidence="9">
    <location>
        <begin position="107"/>
        <end position="383"/>
    </location>
</feature>
<evidence type="ECO:0000256" key="6">
    <source>
        <dbReference type="ARBA" id="ARBA00023136"/>
    </source>
</evidence>